<keyword evidence="2" id="KW-1185">Reference proteome</keyword>
<evidence type="ECO:0000313" key="2">
    <source>
        <dbReference type="Proteomes" id="UP000248857"/>
    </source>
</evidence>
<protein>
    <submittedName>
        <fullName evidence="1">Uncharacterized protein</fullName>
    </submittedName>
</protein>
<evidence type="ECO:0000313" key="1">
    <source>
        <dbReference type="EMBL" id="PZD70174.1"/>
    </source>
</evidence>
<accession>A0A2W1JIT1</accession>
<gene>
    <name evidence="1" type="ORF">C1752_17189</name>
</gene>
<name>A0A2W1JIT1_9CYAN</name>
<reference evidence="1 2" key="1">
    <citation type="journal article" date="2018" name="Sci. Rep.">
        <title>A novel species of the marine cyanobacterium Acaryochloris with a unique pigment content and lifestyle.</title>
        <authorList>
            <person name="Partensky F."/>
            <person name="Six C."/>
            <person name="Ratin M."/>
            <person name="Garczarek L."/>
            <person name="Vaulot D."/>
            <person name="Probert I."/>
            <person name="Calteau A."/>
            <person name="Gourvil P."/>
            <person name="Marie D."/>
            <person name="Grebert T."/>
            <person name="Bouchier C."/>
            <person name="Le Panse S."/>
            <person name="Gachenot M."/>
            <person name="Rodriguez F."/>
            <person name="Garrido J.L."/>
        </authorList>
    </citation>
    <scope>NUCLEOTIDE SEQUENCE [LARGE SCALE GENOMIC DNA]</scope>
    <source>
        <strain evidence="1 2">RCC1774</strain>
    </source>
</reference>
<dbReference type="RefSeq" id="WP_110989271.1">
    <property type="nucleotide sequence ID" value="NZ_CAWNWM010000054.1"/>
</dbReference>
<organism evidence="1 2">
    <name type="scientific">Acaryochloris thomasi RCC1774</name>
    <dbReference type="NCBI Taxonomy" id="1764569"/>
    <lineage>
        <taxon>Bacteria</taxon>
        <taxon>Bacillati</taxon>
        <taxon>Cyanobacteriota</taxon>
        <taxon>Cyanophyceae</taxon>
        <taxon>Acaryochloridales</taxon>
        <taxon>Acaryochloridaceae</taxon>
        <taxon>Acaryochloris</taxon>
        <taxon>Acaryochloris thomasi</taxon>
    </lineage>
</organism>
<dbReference type="AlphaFoldDB" id="A0A2W1JIT1"/>
<dbReference type="EMBL" id="PQWO01000054">
    <property type="protein sequence ID" value="PZD70174.1"/>
    <property type="molecule type" value="Genomic_DNA"/>
</dbReference>
<comment type="caution">
    <text evidence="1">The sequence shown here is derived from an EMBL/GenBank/DDBJ whole genome shotgun (WGS) entry which is preliminary data.</text>
</comment>
<sequence length="63" mass="7078">MNPQDFIQSEGIENVLTAAIEHAETKALLYGSLGDAINHRYWVKVWWSLTSACDCRRQANAIA</sequence>
<proteinExistence type="predicted"/>
<dbReference type="Proteomes" id="UP000248857">
    <property type="component" value="Unassembled WGS sequence"/>
</dbReference>